<comment type="caution">
    <text evidence="10">The sequence shown here is derived from an EMBL/GenBank/DDBJ whole genome shotgun (WGS) entry which is preliminary data.</text>
</comment>
<dbReference type="InterPro" id="IPR001382">
    <property type="entry name" value="Glyco_hydro_47"/>
</dbReference>
<dbReference type="GO" id="GO:0005975">
    <property type="term" value="P:carbohydrate metabolic process"/>
    <property type="evidence" value="ECO:0007669"/>
    <property type="project" value="InterPro"/>
</dbReference>
<keyword evidence="4 8" id="KW-0378">Hydrolase</keyword>
<keyword evidence="8" id="KW-0326">Glycosidase</keyword>
<feature type="compositionally biased region" description="Basic and acidic residues" evidence="9">
    <location>
        <begin position="116"/>
        <end position="126"/>
    </location>
</feature>
<feature type="active site" description="Proton donor" evidence="6">
    <location>
        <position position="351"/>
    </location>
</feature>
<gene>
    <name evidence="10" type="ORF">THAOC_08479</name>
</gene>
<evidence type="ECO:0000256" key="8">
    <source>
        <dbReference type="RuleBase" id="RU361193"/>
    </source>
</evidence>
<dbReference type="InterPro" id="IPR036026">
    <property type="entry name" value="Seven-hairpin_glycosidases"/>
</dbReference>
<feature type="active site" description="Proton donor" evidence="6">
    <location>
        <position position="601"/>
    </location>
</feature>
<comment type="pathway">
    <text evidence="2">Protein modification; protein glycosylation.</text>
</comment>
<dbReference type="PRINTS" id="PR00747">
    <property type="entry name" value="GLYHDRLASE47"/>
</dbReference>
<dbReference type="PANTHER" id="PTHR11742:SF6">
    <property type="entry name" value="MANNOSYL-OLIGOSACCHARIDE ALPHA-1,2-MANNOSIDASE IA-RELATED"/>
    <property type="match status" value="1"/>
</dbReference>
<sequence length="832" mass="91256">PPRTPGGPGPSDHASPLGRRGRPGRAGGHPAPHPRERRGREDREGGGRDGGRGAPAGRRKGGGPPEGGGWRRGRELQPAPLDRRRGGRRGGRGGRGHVRLGRRNGSRRRRAGGGADPREDPAEGMHGHFVDAIKSELSRVKEKEEEIKGRVVEGMHRQFERAMEEERKISGAVRDTVHRIEERAGLRGGEGAGGAAEGGGDGAASGGVPNYGAGGSHYPYMVSDVPSDYDFSRYEPLGGGRFAEYKDGSAPYEVTPSLMKQSDDLARSRRVHVKRAMEHIWRNYREYAFGKDELHPISHRATSNWGGMGTTLVDSLDTLWLMGMRTEFDEAREWVADKLSNANVGQVSGFETTIRSLGGLLAAHSLSGDKVFLDKADDLGARLIRAYDTPSGLPHGSVNLSTGHSNNFSWNGNHYILAEVGTQQVEYRYLSRATGKPDYARKSEKVFEILHKIQPGDGLMMQNLGDAGPGKAVFSGSKVSFGAMGDSVYEYMLKVWVQGGRTEPMYREMWDKAIDGVHDQLVQKSTPSGMTFLADRLTGSRIDRKMDHLVCFMGGALALGAYTDPGGVDSERARRDLRTARALTYTCYQMYARQKTGIAPEYVRFGTNDMSVPGDAPFYILRPETVESFYYLSVLTGDPIYREWGWEVFQSIEKYCRTKYGYGSLKNVNLPNSVEDRMESFFMAGECAVSLLPSRASLTAPQLRPFKLETYIFSGPPDRDAEIPLPAVRPGLGDRHTAQARVQHGGSSREDIERRGHGVMRSCWGPNPLSDRVFPDGGPAERIDPLAPISSGWQYKVTTGPANFNTSWLRQGQDEVGAATRRSGGNREGDDA</sequence>
<proteinExistence type="inferred from homology"/>
<dbReference type="Proteomes" id="UP000266841">
    <property type="component" value="Unassembled WGS sequence"/>
</dbReference>
<feature type="active site" evidence="6">
    <location>
        <position position="486"/>
    </location>
</feature>
<accession>K0SZ05</accession>
<comment type="cofactor">
    <cofactor evidence="1">
        <name>Ca(2+)</name>
        <dbReference type="ChEBI" id="CHEBI:29108"/>
    </cofactor>
</comment>
<evidence type="ECO:0000256" key="9">
    <source>
        <dbReference type="SAM" id="MobiDB-lite"/>
    </source>
</evidence>
<dbReference type="OrthoDB" id="8118055at2759"/>
<dbReference type="GO" id="GO:0005509">
    <property type="term" value="F:calcium ion binding"/>
    <property type="evidence" value="ECO:0007669"/>
    <property type="project" value="InterPro"/>
</dbReference>
<evidence type="ECO:0000256" key="6">
    <source>
        <dbReference type="PIRSR" id="PIRSR601382-1"/>
    </source>
</evidence>
<dbReference type="EC" id="3.2.1.-" evidence="8"/>
<name>K0SZ05_THAOC</name>
<keyword evidence="11" id="KW-1185">Reference proteome</keyword>
<feature type="non-terminal residue" evidence="10">
    <location>
        <position position="1"/>
    </location>
</feature>
<dbReference type="GO" id="GO:0004571">
    <property type="term" value="F:mannosyl-oligosaccharide 1,2-alpha-mannosidase activity"/>
    <property type="evidence" value="ECO:0007669"/>
    <property type="project" value="InterPro"/>
</dbReference>
<dbReference type="FunFam" id="1.50.10.10:FF:000055">
    <property type="entry name" value="alpha-1,2-Mannosidase"/>
    <property type="match status" value="1"/>
</dbReference>
<dbReference type="Pfam" id="PF01532">
    <property type="entry name" value="Glyco_hydro_47"/>
    <property type="match status" value="1"/>
</dbReference>
<comment type="similarity">
    <text evidence="3 8">Belongs to the glycosyl hydrolase 47 family.</text>
</comment>
<feature type="active site" evidence="6">
    <location>
        <position position="624"/>
    </location>
</feature>
<feature type="region of interest" description="Disordered" evidence="9">
    <location>
        <begin position="1"/>
        <end position="126"/>
    </location>
</feature>
<dbReference type="eggNOG" id="KOG2204">
    <property type="taxonomic scope" value="Eukaryota"/>
</dbReference>
<dbReference type="GO" id="GO:0000139">
    <property type="term" value="C:Golgi membrane"/>
    <property type="evidence" value="ECO:0007669"/>
    <property type="project" value="TreeGrafter"/>
</dbReference>
<feature type="region of interest" description="Disordered" evidence="9">
    <location>
        <begin position="806"/>
        <end position="832"/>
    </location>
</feature>
<keyword evidence="5 7" id="KW-1015">Disulfide bond</keyword>
<feature type="compositionally biased region" description="Basic and acidic residues" evidence="9">
    <location>
        <begin position="38"/>
        <end position="51"/>
    </location>
</feature>
<protein>
    <recommendedName>
        <fullName evidence="8">alpha-1,2-Mannosidase</fullName>
        <ecNumber evidence="8">3.2.1.-</ecNumber>
    </recommendedName>
</protein>
<dbReference type="PANTHER" id="PTHR11742">
    <property type="entry name" value="MANNOSYL-OLIGOSACCHARIDE ALPHA-1,2-MANNOSIDASE-RELATED"/>
    <property type="match status" value="1"/>
</dbReference>
<dbReference type="EMBL" id="AGNL01008926">
    <property type="protein sequence ID" value="EJK70184.1"/>
    <property type="molecule type" value="Genomic_DNA"/>
</dbReference>
<dbReference type="Gene3D" id="1.50.10.10">
    <property type="match status" value="1"/>
</dbReference>
<evidence type="ECO:0000256" key="1">
    <source>
        <dbReference type="ARBA" id="ARBA00001913"/>
    </source>
</evidence>
<evidence type="ECO:0000256" key="5">
    <source>
        <dbReference type="ARBA" id="ARBA00023157"/>
    </source>
</evidence>
<evidence type="ECO:0000256" key="4">
    <source>
        <dbReference type="ARBA" id="ARBA00022801"/>
    </source>
</evidence>
<dbReference type="SUPFAM" id="SSF48225">
    <property type="entry name" value="Seven-hairpin glycosidases"/>
    <property type="match status" value="1"/>
</dbReference>
<organism evidence="10 11">
    <name type="scientific">Thalassiosira oceanica</name>
    <name type="common">Marine diatom</name>
    <dbReference type="NCBI Taxonomy" id="159749"/>
    <lineage>
        <taxon>Eukaryota</taxon>
        <taxon>Sar</taxon>
        <taxon>Stramenopiles</taxon>
        <taxon>Ochrophyta</taxon>
        <taxon>Bacillariophyta</taxon>
        <taxon>Coscinodiscophyceae</taxon>
        <taxon>Thalassiosirophycidae</taxon>
        <taxon>Thalassiosirales</taxon>
        <taxon>Thalassiosiraceae</taxon>
        <taxon>Thalassiosira</taxon>
    </lineage>
</organism>
<dbReference type="InterPro" id="IPR012341">
    <property type="entry name" value="6hp_glycosidase-like_sf"/>
</dbReference>
<dbReference type="GO" id="GO:0005783">
    <property type="term" value="C:endoplasmic reticulum"/>
    <property type="evidence" value="ECO:0007669"/>
    <property type="project" value="TreeGrafter"/>
</dbReference>
<evidence type="ECO:0000256" key="7">
    <source>
        <dbReference type="PIRSR" id="PIRSR601382-3"/>
    </source>
</evidence>
<evidence type="ECO:0000313" key="10">
    <source>
        <dbReference type="EMBL" id="EJK70184.1"/>
    </source>
</evidence>
<dbReference type="AlphaFoldDB" id="K0SZ05"/>
<feature type="compositionally biased region" description="Basic residues" evidence="9">
    <location>
        <begin position="85"/>
        <end position="111"/>
    </location>
</feature>
<evidence type="ECO:0000256" key="2">
    <source>
        <dbReference type="ARBA" id="ARBA00004922"/>
    </source>
</evidence>
<reference evidence="10 11" key="1">
    <citation type="journal article" date="2012" name="Genome Biol.">
        <title>Genome and low-iron response of an oceanic diatom adapted to chronic iron limitation.</title>
        <authorList>
            <person name="Lommer M."/>
            <person name="Specht M."/>
            <person name="Roy A.S."/>
            <person name="Kraemer L."/>
            <person name="Andreson R."/>
            <person name="Gutowska M.A."/>
            <person name="Wolf J."/>
            <person name="Bergner S.V."/>
            <person name="Schilhabel M.B."/>
            <person name="Klostermeier U.C."/>
            <person name="Beiko R.G."/>
            <person name="Rosenstiel P."/>
            <person name="Hippler M."/>
            <person name="Laroche J."/>
        </authorList>
    </citation>
    <scope>NUCLEOTIDE SEQUENCE [LARGE SCALE GENOMIC DNA]</scope>
    <source>
        <strain evidence="10 11">CCMP1005</strain>
    </source>
</reference>
<dbReference type="InterPro" id="IPR050749">
    <property type="entry name" value="Glycosyl_Hydrolase_47"/>
</dbReference>
<evidence type="ECO:0000256" key="3">
    <source>
        <dbReference type="ARBA" id="ARBA00007658"/>
    </source>
</evidence>
<feature type="disulfide bond" evidence="7">
    <location>
        <begin position="551"/>
        <end position="587"/>
    </location>
</feature>
<evidence type="ECO:0000313" key="11">
    <source>
        <dbReference type="Proteomes" id="UP000266841"/>
    </source>
</evidence>